<comment type="caution">
    <text evidence="6">The sequence shown here is derived from an EMBL/GenBank/DDBJ whole genome shotgun (WGS) entry which is preliminary data.</text>
</comment>
<dbReference type="PANTHER" id="PTHR36886">
    <property type="entry name" value="PROTEIN FRIGIDA-ESSENTIAL 1"/>
    <property type="match status" value="1"/>
</dbReference>
<feature type="compositionally biased region" description="Low complexity" evidence="3">
    <location>
        <begin position="42"/>
        <end position="55"/>
    </location>
</feature>
<reference evidence="6" key="1">
    <citation type="submission" date="2022-04" db="EMBL/GenBank/DDBJ databases">
        <title>Carnegiea gigantea Genome sequencing and assembly v2.</title>
        <authorList>
            <person name="Copetti D."/>
            <person name="Sanderson M.J."/>
            <person name="Burquez A."/>
            <person name="Wojciechowski M.F."/>
        </authorList>
    </citation>
    <scope>NUCLEOTIDE SEQUENCE</scope>
    <source>
        <strain evidence="6">SGP5-SGP5p</strain>
        <tissue evidence="6">Aerial part</tissue>
    </source>
</reference>
<keyword evidence="2" id="KW-0862">Zinc</keyword>
<protein>
    <submittedName>
        <fullName evidence="6">Uncharacterized protein</fullName>
    </submittedName>
</protein>
<feature type="compositionally biased region" description="Basic and acidic residues" evidence="3">
    <location>
        <begin position="481"/>
        <end position="493"/>
    </location>
</feature>
<accession>A0A9Q1QSS0</accession>
<feature type="compositionally biased region" description="Pro residues" evidence="3">
    <location>
        <begin position="188"/>
        <end position="206"/>
    </location>
</feature>
<feature type="region of interest" description="Disordered" evidence="3">
    <location>
        <begin position="390"/>
        <end position="440"/>
    </location>
</feature>
<dbReference type="InterPro" id="IPR000571">
    <property type="entry name" value="Znf_CCCH"/>
</dbReference>
<feature type="compositionally biased region" description="Basic and acidic residues" evidence="3">
    <location>
        <begin position="843"/>
        <end position="869"/>
    </location>
</feature>
<dbReference type="GO" id="GO:0008270">
    <property type="term" value="F:zinc ion binding"/>
    <property type="evidence" value="ECO:0007669"/>
    <property type="project" value="UniProtKB-KW"/>
</dbReference>
<dbReference type="InterPro" id="IPR000061">
    <property type="entry name" value="Surp"/>
</dbReference>
<dbReference type="InterPro" id="IPR035967">
    <property type="entry name" value="SWAP/Surp_sf"/>
</dbReference>
<dbReference type="PROSITE" id="PS50103">
    <property type="entry name" value="ZF_C3H1"/>
    <property type="match status" value="1"/>
</dbReference>
<dbReference type="InterPro" id="IPR052650">
    <property type="entry name" value="Zinc_finger_CCCH"/>
</dbReference>
<organism evidence="6 7">
    <name type="scientific">Carnegiea gigantea</name>
    <dbReference type="NCBI Taxonomy" id="171969"/>
    <lineage>
        <taxon>Eukaryota</taxon>
        <taxon>Viridiplantae</taxon>
        <taxon>Streptophyta</taxon>
        <taxon>Embryophyta</taxon>
        <taxon>Tracheophyta</taxon>
        <taxon>Spermatophyta</taxon>
        <taxon>Magnoliopsida</taxon>
        <taxon>eudicotyledons</taxon>
        <taxon>Gunneridae</taxon>
        <taxon>Pentapetalae</taxon>
        <taxon>Caryophyllales</taxon>
        <taxon>Cactineae</taxon>
        <taxon>Cactaceae</taxon>
        <taxon>Cactoideae</taxon>
        <taxon>Echinocereeae</taxon>
        <taxon>Carnegiea</taxon>
    </lineage>
</organism>
<proteinExistence type="predicted"/>
<dbReference type="PROSITE" id="PS50128">
    <property type="entry name" value="SURP"/>
    <property type="match status" value="1"/>
</dbReference>
<feature type="compositionally biased region" description="Basic and acidic residues" evidence="3">
    <location>
        <begin position="721"/>
        <end position="735"/>
    </location>
</feature>
<keyword evidence="2" id="KW-0863">Zinc-finger</keyword>
<dbReference type="SUPFAM" id="SSF109905">
    <property type="entry name" value="Surp module (SWAP domain)"/>
    <property type="match status" value="1"/>
</dbReference>
<dbReference type="PANTHER" id="PTHR36886:SF7">
    <property type="entry name" value="EXPRESSED PROTEIN"/>
    <property type="match status" value="1"/>
</dbReference>
<feature type="compositionally biased region" description="Polar residues" evidence="3">
    <location>
        <begin position="424"/>
        <end position="440"/>
    </location>
</feature>
<evidence type="ECO:0000256" key="1">
    <source>
        <dbReference type="ARBA" id="ARBA00022664"/>
    </source>
</evidence>
<feature type="region of interest" description="Disordered" evidence="3">
    <location>
        <begin position="1"/>
        <end position="281"/>
    </location>
</feature>
<evidence type="ECO:0000313" key="6">
    <source>
        <dbReference type="EMBL" id="KAJ8452251.1"/>
    </source>
</evidence>
<evidence type="ECO:0000259" key="5">
    <source>
        <dbReference type="PROSITE" id="PS50128"/>
    </source>
</evidence>
<feature type="region of interest" description="Disordered" evidence="3">
    <location>
        <begin position="964"/>
        <end position="999"/>
    </location>
</feature>
<feature type="region of interest" description="Disordered" evidence="3">
    <location>
        <begin position="1157"/>
        <end position="1226"/>
    </location>
</feature>
<dbReference type="Gene3D" id="1.10.10.790">
    <property type="entry name" value="Surp module"/>
    <property type="match status" value="1"/>
</dbReference>
<feature type="region of interest" description="Disordered" evidence="3">
    <location>
        <begin position="474"/>
        <end position="498"/>
    </location>
</feature>
<feature type="compositionally biased region" description="Low complexity" evidence="3">
    <location>
        <begin position="207"/>
        <end position="233"/>
    </location>
</feature>
<feature type="compositionally biased region" description="Basic and acidic residues" evidence="3">
    <location>
        <begin position="395"/>
        <end position="406"/>
    </location>
</feature>
<evidence type="ECO:0000256" key="3">
    <source>
        <dbReference type="SAM" id="MobiDB-lite"/>
    </source>
</evidence>
<gene>
    <name evidence="6" type="ORF">Cgig2_006056</name>
</gene>
<dbReference type="GO" id="GO:0006397">
    <property type="term" value="P:mRNA processing"/>
    <property type="evidence" value="ECO:0007669"/>
    <property type="project" value="UniProtKB-KW"/>
</dbReference>
<evidence type="ECO:0000313" key="7">
    <source>
        <dbReference type="Proteomes" id="UP001153076"/>
    </source>
</evidence>
<dbReference type="PRINTS" id="PR01217">
    <property type="entry name" value="PRICHEXTENSN"/>
</dbReference>
<dbReference type="SMART" id="SM00648">
    <property type="entry name" value="SWAP"/>
    <property type="match status" value="1"/>
</dbReference>
<feature type="compositionally biased region" description="Low complexity" evidence="3">
    <location>
        <begin position="25"/>
        <end position="35"/>
    </location>
</feature>
<dbReference type="Pfam" id="PF01805">
    <property type="entry name" value="Surp"/>
    <property type="match status" value="1"/>
</dbReference>
<sequence length="1434" mass="155963">MYGRGNYAAPFGQGLQRPMPPYQQQPPGVHFQQGRPFPPPRAGFGPSVPPLGSAYPGPPPPPPASSQQGLPVPPPPLTVPGGAPLQHPYLVGQQNYSSATLNPHNTPPPPPPYSGGPPQVPLPPLPCGQTLYGPPGQLAPHTSQQGIQRMPLPPPPPPTATGFSCPPNVDSAKQSLTVEAQVPSVCPQAPPLPPSSPPRPPPPPCSSSPVKSSPAPVSASVSSPIQSGSSPISDKVPVSESGAGIASHSHNRDDAPIPNEDFSRGQSALEDLPRPPVKPTDEKIVRNIEVLCQFIAKNGTGFEEMARQKESGNPDFKFLFGGEPGSEASCAHEYYLWMKKKYGLVSSSLEGQRHVTLSQRHDGADNSMQPNSLTIIGAAHSLADSDVDMEDDITQSEKEPVVDPVEHQNPQSNWTGDSLEKQKQGSSPQYSGDSTDLNLGQPTKSLAVAETKPAKSSGQAARLDNPFRLIQSYASDDSSEEDAKPSGEERKTVEGSLSHKAGAMSSLENMDTKDHLISQAGIGESAEVCPENVLTKDLENSEAVQSGFQESMTTASFLGKCEVGDRSGRAEGSSPAYSFQGKKVNEKHGVIEKEDKDHVSSALRVDEFGRLVKEGGSDSESDDAYHTRGRGKRDRSHSRSPSDRRKRRSPRRRKDRRSRSRSWSPRRRRSRSRSPYRMGGDFGGEKPRRDKVKSRQCFDFLKGRCYRGASCRYMHHELDRSDSSRRYKNKEDHLEGISSSRNPDFRGGTVTSRLRLENNEVKGERMDSHLEKHDEKSKEESVDDAMEPNVPQHDVEALSDVQKSQHHTEGQAQVHGASKEAVSHLPTGEEPPTSSMPTMNELAIDHSRDEASPQAQHRPDDPPKADSSARSDFPAVQTSAISHCKLPVRGPYPGKVSNDTTALSNSTLDFSHQTLHLPSPSLPFQPASSWQTSSLPIDNKLMAPSVSLLPQSLPVESLPPYQGALASLPNQQSHYPVPPNPSWSIPLPSQPRPHYTSDLSKPGAPLSFQPIQTYQMHAQFPSQGPVPFTSFASGSMPPPPMPFPGDSTVKNMQPFQGGNPLPVEPLKPTFQNQTFPQQIPLPYGPQLTAVDSMSSYRGGSLPVPGYSSDPLGRDHSARFLDIGGSRISAHYNPYASTFDKPLTSRFSSTAFAQEREVATGSKYDSSSAVGNAPGEGQNIGGHGPRAGGQSLPRSAGDQYDPLFDSMEPSSESFKKNSRKQGHAADNSDILKLSSRYKVLDVEENNKQKEAGAVAAATSLENDEFGETADAEVGAVENGSSSNPNDDDDDAIVAEGEIEIDQVKSEGKSKKNKDSRSMKLFKIAVANFVKEVLKPQWRQGNMSKEVFKTIVKKTVEKVSGAMRNRRMPKSQAKIDHYIDSQRRKLTQLVEVLVPSGHNFEQGKQQILVPCQYPTKKGTRFWWKDFRIKEEQLDIT</sequence>
<keyword evidence="2" id="KW-0479">Metal-binding</keyword>
<dbReference type="Proteomes" id="UP001153076">
    <property type="component" value="Unassembled WGS sequence"/>
</dbReference>
<keyword evidence="7" id="KW-1185">Reference proteome</keyword>
<feature type="region of interest" description="Disordered" evidence="3">
    <location>
        <begin position="564"/>
        <end position="692"/>
    </location>
</feature>
<feature type="compositionally biased region" description="Polar residues" evidence="3">
    <location>
        <begin position="92"/>
        <end position="104"/>
    </location>
</feature>
<feature type="compositionally biased region" description="Basic residues" evidence="3">
    <location>
        <begin position="627"/>
        <end position="674"/>
    </location>
</feature>
<dbReference type="GO" id="GO:0003723">
    <property type="term" value="F:RNA binding"/>
    <property type="evidence" value="ECO:0007669"/>
    <property type="project" value="InterPro"/>
</dbReference>
<feature type="compositionally biased region" description="Pro residues" evidence="3">
    <location>
        <begin position="105"/>
        <end position="126"/>
    </location>
</feature>
<evidence type="ECO:0000256" key="2">
    <source>
        <dbReference type="PROSITE-ProRule" id="PRU00723"/>
    </source>
</evidence>
<dbReference type="OrthoDB" id="21470at2759"/>
<feature type="zinc finger region" description="C3H1-type" evidence="2">
    <location>
        <begin position="691"/>
        <end position="718"/>
    </location>
</feature>
<feature type="domain" description="SURP motif" evidence="5">
    <location>
        <begin position="287"/>
        <end position="335"/>
    </location>
</feature>
<feature type="region of interest" description="Disordered" evidence="3">
    <location>
        <begin position="721"/>
        <end position="900"/>
    </location>
</feature>
<feature type="compositionally biased region" description="Gly residues" evidence="3">
    <location>
        <begin position="1177"/>
        <end position="1186"/>
    </location>
</feature>
<dbReference type="EMBL" id="JAKOGI010000005">
    <property type="protein sequence ID" value="KAJ8452251.1"/>
    <property type="molecule type" value="Genomic_DNA"/>
</dbReference>
<keyword evidence="1" id="KW-0507">mRNA processing</keyword>
<feature type="domain" description="C3H1-type" evidence="4">
    <location>
        <begin position="691"/>
        <end position="718"/>
    </location>
</feature>
<feature type="compositionally biased region" description="Basic and acidic residues" evidence="3">
    <location>
        <begin position="583"/>
        <end position="616"/>
    </location>
</feature>
<feature type="compositionally biased region" description="Basic and acidic residues" evidence="3">
    <location>
        <begin position="754"/>
        <end position="780"/>
    </location>
</feature>
<dbReference type="Gene3D" id="3.30.1370.210">
    <property type="match status" value="1"/>
</dbReference>
<name>A0A9Q1QSS0_9CARY</name>
<evidence type="ECO:0000259" key="4">
    <source>
        <dbReference type="PROSITE" id="PS50103"/>
    </source>
</evidence>